<reference evidence="2 3" key="1">
    <citation type="submission" date="2015-06" db="EMBL/GenBank/DDBJ databases">
        <title>Genome sequence of Pseudoalteromonas aliena.</title>
        <authorList>
            <person name="Xie B.-B."/>
            <person name="Rong J.-C."/>
            <person name="Qin Q.-L."/>
            <person name="Zhang Y.-Z."/>
        </authorList>
    </citation>
    <scope>NUCLEOTIDE SEQUENCE [LARGE SCALE GENOMIC DNA]</scope>
    <source>
        <strain evidence="2 3">SW19</strain>
    </source>
</reference>
<gene>
    <name evidence="2" type="ORF">PALI_a2600</name>
</gene>
<feature type="domain" description="Glycosyltransferase 2-like" evidence="1">
    <location>
        <begin position="521"/>
        <end position="652"/>
    </location>
</feature>
<accession>A0ABR9E1V7</accession>
<dbReference type="InterPro" id="IPR029044">
    <property type="entry name" value="Nucleotide-diphossugar_trans"/>
</dbReference>
<dbReference type="CDD" id="cd00761">
    <property type="entry name" value="Glyco_tranf_GTA_type"/>
    <property type="match status" value="2"/>
</dbReference>
<dbReference type="PANTHER" id="PTHR22916:SF3">
    <property type="entry name" value="UDP-GLCNAC:BETAGAL BETA-1,3-N-ACETYLGLUCOSAMINYLTRANSFERASE-LIKE PROTEIN 1"/>
    <property type="match status" value="1"/>
</dbReference>
<evidence type="ECO:0000313" key="3">
    <source>
        <dbReference type="Proteomes" id="UP000648482"/>
    </source>
</evidence>
<feature type="domain" description="Glycosyltransferase 2-like" evidence="1">
    <location>
        <begin position="267"/>
        <end position="388"/>
    </location>
</feature>
<dbReference type="Gene3D" id="3.90.550.10">
    <property type="entry name" value="Spore Coat Polysaccharide Biosynthesis Protein SpsA, Chain A"/>
    <property type="match status" value="3"/>
</dbReference>
<dbReference type="Proteomes" id="UP000648482">
    <property type="component" value="Unassembled WGS sequence"/>
</dbReference>
<dbReference type="RefSeq" id="WP_193156233.1">
    <property type="nucleotide sequence ID" value="NZ_AQGU01000027.1"/>
</dbReference>
<dbReference type="SUPFAM" id="SSF53448">
    <property type="entry name" value="Nucleotide-diphospho-sugar transferases"/>
    <property type="match status" value="3"/>
</dbReference>
<dbReference type="InterPro" id="IPR001173">
    <property type="entry name" value="Glyco_trans_2-like"/>
</dbReference>
<protein>
    <recommendedName>
        <fullName evidence="1">Glycosyltransferase 2-like domain-containing protein</fullName>
    </recommendedName>
</protein>
<name>A0ABR9E1V7_9GAMM</name>
<sequence>MNKNNTIIGVYVDFQTTSLQLHNVLYHLHLNAAEVKNATLLLLLDQPNEQLKQTIQQLPYSVIELTAQQSGHVYYFNQLIAQQADYYVFITCEMLLAPHSLKLLLLEFTQNESTGLVGPSSNNAWNQQSLYQDESPSNINLLLRSQKLQYKFRPNSNTESLHPLLESCFVLNKALVNTIGCADEDFKNGFCWEIDYQQRAIEAGYDAIWVKSAYAHKSYFTENMHRDKTFVTNSRLLSMKMDKYSTKVKDYYLPPEKLNREEKPLISCIMPTRGRANFVKQAITYFSRQDYPHTELIIVYDTLTDLPKGIEQFSNIYYIKSPENSSIGYKRNMAVKLACGQIMVHWDDDDWYANNRLSEQAKPILQGEADITALYNTVFFSPSRWEAWETSSDLYNDMFVKGVHGGTLMYTRKCLGHSQFLDISLREDAVLLEELINKKARLAKIDGCSLFIYLRHDTNSWSFESGQFKDKNGWRKTDVSSLLASDLTFYRQYYEVAQEETIALPPTKHLFGDQSSLPKVSCIMPTKNRKQFVVQAIQHFLKQSYDKKELIIVDDGNDPVDKLIPSNINNIKYLKLNSHHSIGNKRNIANELASGDIIIHWDDDDWMAKDWIATQVHALLSSKGDITGITNVYYFDPEKRLAWLYSYPQSERNWVLGGSLCYWKKFWTNNQFKHQTIGEDAEFLWTKNTKKIIPHQEYSGYIGFVHGDNTSPKDTSSHYWTKVDPQHIQTLMSNDESI</sequence>
<keyword evidence="3" id="KW-1185">Reference proteome</keyword>
<dbReference type="EMBL" id="AQGU01000027">
    <property type="protein sequence ID" value="MBE0360591.1"/>
    <property type="molecule type" value="Genomic_DNA"/>
</dbReference>
<organism evidence="2 3">
    <name type="scientific">Pseudoalteromonas aliena SW19</name>
    <dbReference type="NCBI Taxonomy" id="1314866"/>
    <lineage>
        <taxon>Bacteria</taxon>
        <taxon>Pseudomonadati</taxon>
        <taxon>Pseudomonadota</taxon>
        <taxon>Gammaproteobacteria</taxon>
        <taxon>Alteromonadales</taxon>
        <taxon>Pseudoalteromonadaceae</taxon>
        <taxon>Pseudoalteromonas</taxon>
    </lineage>
</organism>
<dbReference type="Pfam" id="PF00535">
    <property type="entry name" value="Glycos_transf_2"/>
    <property type="match status" value="2"/>
</dbReference>
<evidence type="ECO:0000259" key="1">
    <source>
        <dbReference type="Pfam" id="PF00535"/>
    </source>
</evidence>
<proteinExistence type="predicted"/>
<dbReference type="PANTHER" id="PTHR22916">
    <property type="entry name" value="GLYCOSYLTRANSFERASE"/>
    <property type="match status" value="1"/>
</dbReference>
<comment type="caution">
    <text evidence="2">The sequence shown here is derived from an EMBL/GenBank/DDBJ whole genome shotgun (WGS) entry which is preliminary data.</text>
</comment>
<evidence type="ECO:0000313" key="2">
    <source>
        <dbReference type="EMBL" id="MBE0360591.1"/>
    </source>
</evidence>